<gene>
    <name evidence="1" type="ORF">AKJ66_03400</name>
</gene>
<dbReference type="EMBL" id="LHXP01000042">
    <property type="protein sequence ID" value="KXA92835.1"/>
    <property type="molecule type" value="Genomic_DNA"/>
</dbReference>
<dbReference type="Gene3D" id="3.10.450.620">
    <property type="entry name" value="JHP933, nucleotidyltransferase-like core domain"/>
    <property type="match status" value="1"/>
</dbReference>
<name>A0A133UF72_9EURY</name>
<dbReference type="Pfam" id="PF08843">
    <property type="entry name" value="AbiEii"/>
    <property type="match status" value="1"/>
</dbReference>
<organism evidence="1 2">
    <name type="scientific">candidate division MSBL1 archaeon SCGC-AAA259E22</name>
    <dbReference type="NCBI Taxonomy" id="1698265"/>
    <lineage>
        <taxon>Archaea</taxon>
        <taxon>Methanobacteriati</taxon>
        <taxon>Methanobacteriota</taxon>
        <taxon>candidate division MSBL1</taxon>
    </lineage>
</organism>
<dbReference type="Proteomes" id="UP000070657">
    <property type="component" value="Unassembled WGS sequence"/>
</dbReference>
<protein>
    <recommendedName>
        <fullName evidence="3">Nucleotidyltransferase</fullName>
    </recommendedName>
</protein>
<reference evidence="1 2" key="1">
    <citation type="journal article" date="2016" name="Sci. Rep.">
        <title>Metabolic traits of an uncultured archaeal lineage -MSBL1- from brine pools of the Red Sea.</title>
        <authorList>
            <person name="Mwirichia R."/>
            <person name="Alam I."/>
            <person name="Rashid M."/>
            <person name="Vinu M."/>
            <person name="Ba-Alawi W."/>
            <person name="Anthony Kamau A."/>
            <person name="Kamanda Ngugi D."/>
            <person name="Goker M."/>
            <person name="Klenk H.P."/>
            <person name="Bajic V."/>
            <person name="Stingl U."/>
        </authorList>
    </citation>
    <scope>NUCLEOTIDE SEQUENCE [LARGE SCALE GENOMIC DNA]</scope>
    <source>
        <strain evidence="1">SCGC-AAA259E22</strain>
    </source>
</reference>
<evidence type="ECO:0000313" key="2">
    <source>
        <dbReference type="Proteomes" id="UP000070657"/>
    </source>
</evidence>
<feature type="non-terminal residue" evidence="1">
    <location>
        <position position="1"/>
    </location>
</feature>
<dbReference type="InterPro" id="IPR014942">
    <property type="entry name" value="AbiEii"/>
</dbReference>
<evidence type="ECO:0008006" key="3">
    <source>
        <dbReference type="Google" id="ProtNLM"/>
    </source>
</evidence>
<comment type="caution">
    <text evidence="1">The sequence shown here is derived from an EMBL/GenBank/DDBJ whole genome shotgun (WGS) entry which is preliminary data.</text>
</comment>
<proteinExistence type="predicted"/>
<accession>A0A133UF72</accession>
<evidence type="ECO:0000313" key="1">
    <source>
        <dbReference type="EMBL" id="KXA92835.1"/>
    </source>
</evidence>
<dbReference type="AlphaFoldDB" id="A0A133UF72"/>
<sequence length="292" mass="33830">TLLEKVCRISDILTEVNQDPFLKKRLSLTGGTALNFIYTEGIPRLSVDLDFNYRHEGSEDWGKVRTRIDSRLKLILESLGYENLRINPSYPLGRINATYSDEFGKMDGLKLEIGYMRRFPFLKKDTIEEFHHVGKDESIEVLTPKREELFASKILVGLKRKTPKDVFDIATISDMDFDHTLLRKCAILESFTNNVRLNELGVERAFETVSIDTALFNLLRKEVTETGGFAEVKTRATDLLRNLQENLTPEEVSGIEKFYDDKEFDPNRIVSEEHFHEELKEHPAIRWTLKNL</sequence>
<keyword evidence="2" id="KW-1185">Reference proteome</keyword>